<keyword evidence="3" id="KW-1185">Reference proteome</keyword>
<comment type="caution">
    <text evidence="2">The sequence shown here is derived from an EMBL/GenBank/DDBJ whole genome shotgun (WGS) entry which is preliminary data.</text>
</comment>
<dbReference type="EMBL" id="JAUNZN010000016">
    <property type="protein sequence ID" value="KAK4812063.1"/>
    <property type="molecule type" value="Genomic_DNA"/>
</dbReference>
<evidence type="ECO:0000256" key="1">
    <source>
        <dbReference type="SAM" id="MobiDB-lite"/>
    </source>
</evidence>
<evidence type="ECO:0000313" key="3">
    <source>
        <dbReference type="Proteomes" id="UP001333110"/>
    </source>
</evidence>
<evidence type="ECO:0000313" key="2">
    <source>
        <dbReference type="EMBL" id="KAK4812063.1"/>
    </source>
</evidence>
<feature type="region of interest" description="Disordered" evidence="1">
    <location>
        <begin position="65"/>
        <end position="135"/>
    </location>
</feature>
<feature type="region of interest" description="Disordered" evidence="1">
    <location>
        <begin position="24"/>
        <end position="46"/>
    </location>
</feature>
<protein>
    <submittedName>
        <fullName evidence="2">Uncharacterized protein</fullName>
    </submittedName>
</protein>
<reference evidence="2 3" key="1">
    <citation type="journal article" date="2023" name="J. Hered.">
        <title>Chromosome-level genome of the wood stork (Mycteria americana) provides insight into avian chromosome evolution.</title>
        <authorList>
            <person name="Flamio R. Jr."/>
            <person name="Ramstad K.M."/>
        </authorList>
    </citation>
    <scope>NUCLEOTIDE SEQUENCE [LARGE SCALE GENOMIC DNA]</scope>
    <source>
        <strain evidence="2">JAX WOST 10</strain>
    </source>
</reference>
<accession>A0AAN7NJK2</accession>
<dbReference type="Proteomes" id="UP001333110">
    <property type="component" value="Unassembled WGS sequence"/>
</dbReference>
<gene>
    <name evidence="2" type="ORF">QYF61_026895</name>
</gene>
<organism evidence="2 3">
    <name type="scientific">Mycteria americana</name>
    <name type="common">Wood stork</name>
    <dbReference type="NCBI Taxonomy" id="33587"/>
    <lineage>
        <taxon>Eukaryota</taxon>
        <taxon>Metazoa</taxon>
        <taxon>Chordata</taxon>
        <taxon>Craniata</taxon>
        <taxon>Vertebrata</taxon>
        <taxon>Euteleostomi</taxon>
        <taxon>Archelosauria</taxon>
        <taxon>Archosauria</taxon>
        <taxon>Dinosauria</taxon>
        <taxon>Saurischia</taxon>
        <taxon>Theropoda</taxon>
        <taxon>Coelurosauria</taxon>
        <taxon>Aves</taxon>
        <taxon>Neognathae</taxon>
        <taxon>Neoaves</taxon>
        <taxon>Aequornithes</taxon>
        <taxon>Ciconiiformes</taxon>
        <taxon>Ciconiidae</taxon>
        <taxon>Mycteria</taxon>
    </lineage>
</organism>
<name>A0AAN7NJK2_MYCAM</name>
<proteinExistence type="predicted"/>
<dbReference type="AlphaFoldDB" id="A0AAN7NJK2"/>
<feature type="compositionally biased region" description="Acidic residues" evidence="1">
    <location>
        <begin position="30"/>
        <end position="39"/>
    </location>
</feature>
<sequence>MFERETKREKILEARHRELRLKERARSECQETEVEEEPAESPHEVLDRARREFFEVIEAELQRRAQAETPRLRGKVLGTGRTDNRSRDSLPWGRGRGSASAFQFKDRAGEEAAAQGEESQLPKDKEEEEEEEKDAAKVSALQFCVAFPLRARVAAPWLTGEGGCRP</sequence>